<dbReference type="PANTHER" id="PTHR12489">
    <property type="entry name" value="LIPOMA HMGIC FUSION PARTNER-LIKE PROTEIN"/>
    <property type="match status" value="1"/>
</dbReference>
<dbReference type="OrthoDB" id="5873721at2759"/>
<evidence type="ECO:0000256" key="4">
    <source>
        <dbReference type="ARBA" id="ARBA00023136"/>
    </source>
</evidence>
<dbReference type="KEGG" id="aqu:105311967"/>
<keyword evidence="7" id="KW-1185">Reference proteome</keyword>
<name>A0A1X7VCC5_AMPQE</name>
<evidence type="ECO:0000256" key="1">
    <source>
        <dbReference type="ARBA" id="ARBA00004141"/>
    </source>
</evidence>
<keyword evidence="4 5" id="KW-0472">Membrane</keyword>
<reference evidence="7" key="1">
    <citation type="journal article" date="2010" name="Nature">
        <title>The Amphimedon queenslandica genome and the evolution of animal complexity.</title>
        <authorList>
            <person name="Srivastava M."/>
            <person name="Simakov O."/>
            <person name="Chapman J."/>
            <person name="Fahey B."/>
            <person name="Gauthier M.E."/>
            <person name="Mitros T."/>
            <person name="Richards G.S."/>
            <person name="Conaco C."/>
            <person name="Dacre M."/>
            <person name="Hellsten U."/>
            <person name="Larroux C."/>
            <person name="Putnam N.H."/>
            <person name="Stanke M."/>
            <person name="Adamska M."/>
            <person name="Darling A."/>
            <person name="Degnan S.M."/>
            <person name="Oakley T.H."/>
            <person name="Plachetzki D.C."/>
            <person name="Zhai Y."/>
            <person name="Adamski M."/>
            <person name="Calcino A."/>
            <person name="Cummins S.F."/>
            <person name="Goodstein D.M."/>
            <person name="Harris C."/>
            <person name="Jackson D.J."/>
            <person name="Leys S.P."/>
            <person name="Shu S."/>
            <person name="Woodcroft B.J."/>
            <person name="Vervoort M."/>
            <person name="Kosik K.S."/>
            <person name="Manning G."/>
            <person name="Degnan B.M."/>
            <person name="Rokhsar D.S."/>
        </authorList>
    </citation>
    <scope>NUCLEOTIDE SEQUENCE [LARGE SCALE GENOMIC DNA]</scope>
</reference>
<dbReference type="Pfam" id="PF10242">
    <property type="entry name" value="L_HMGIC_fpl"/>
    <property type="match status" value="1"/>
</dbReference>
<feature type="transmembrane region" description="Helical" evidence="5">
    <location>
        <begin position="12"/>
        <end position="32"/>
    </location>
</feature>
<organism evidence="6">
    <name type="scientific">Amphimedon queenslandica</name>
    <name type="common">Sponge</name>
    <dbReference type="NCBI Taxonomy" id="400682"/>
    <lineage>
        <taxon>Eukaryota</taxon>
        <taxon>Metazoa</taxon>
        <taxon>Porifera</taxon>
        <taxon>Demospongiae</taxon>
        <taxon>Heteroscleromorpha</taxon>
        <taxon>Haplosclerida</taxon>
        <taxon>Niphatidae</taxon>
        <taxon>Amphimedon</taxon>
    </lineage>
</organism>
<dbReference type="InterPro" id="IPR019372">
    <property type="entry name" value="LHFPL"/>
</dbReference>
<accession>A0A1X7VCC5</accession>
<feature type="transmembrane region" description="Helical" evidence="5">
    <location>
        <begin position="114"/>
        <end position="137"/>
    </location>
</feature>
<sequence length="210" mass="22890">MASCCSSYTPLAYIWTVLSVIAALLCPFGLYFSNWLERVSPDGNSITSLSSFRRCPNDTSQISVACEEYLSFGEIYSAAWQAVTLLFGLGACLLILVALTSLFGLCIRHLFNKCVGIITITSQTIGVLLYIAGILVFPVGWNSPRVTSLCGLNSGLYKLGDCRIGWAFIVIIIGTAVALVAAILSWTPLIKREKDRSRRSNNDLTVPYTV</sequence>
<dbReference type="AlphaFoldDB" id="A0A1X7VCC5"/>
<dbReference type="EnsemblMetazoa" id="Aqu2.1.37638_001">
    <property type="protein sequence ID" value="Aqu2.1.37638_001"/>
    <property type="gene ID" value="Aqu2.1.37638"/>
</dbReference>
<dbReference type="OMA" id="SCIGFYL"/>
<evidence type="ECO:0000313" key="6">
    <source>
        <dbReference type="EnsemblMetazoa" id="Aqu2.1.37638_001"/>
    </source>
</evidence>
<evidence type="ECO:0000256" key="3">
    <source>
        <dbReference type="ARBA" id="ARBA00022989"/>
    </source>
</evidence>
<dbReference type="STRING" id="400682.A0A1X7VCC5"/>
<feature type="transmembrane region" description="Helical" evidence="5">
    <location>
        <begin position="78"/>
        <end position="107"/>
    </location>
</feature>
<dbReference type="EnsemblMetazoa" id="XM_011404230.2">
    <property type="protein sequence ID" value="XP_011402532.1"/>
    <property type="gene ID" value="LOC105311967"/>
</dbReference>
<evidence type="ECO:0000256" key="5">
    <source>
        <dbReference type="SAM" id="Phobius"/>
    </source>
</evidence>
<dbReference type="Gene3D" id="1.20.140.150">
    <property type="match status" value="1"/>
</dbReference>
<dbReference type="FunCoup" id="A0A1X7VCC5">
    <property type="interactions" value="1"/>
</dbReference>
<keyword evidence="2 5" id="KW-0812">Transmembrane</keyword>
<reference evidence="6" key="2">
    <citation type="submission" date="2017-05" db="UniProtKB">
        <authorList>
            <consortium name="EnsemblMetazoa"/>
        </authorList>
    </citation>
    <scope>IDENTIFICATION</scope>
</reference>
<feature type="transmembrane region" description="Helical" evidence="5">
    <location>
        <begin position="164"/>
        <end position="189"/>
    </location>
</feature>
<dbReference type="eggNOG" id="KOG4026">
    <property type="taxonomic scope" value="Eukaryota"/>
</dbReference>
<protein>
    <submittedName>
        <fullName evidence="6">Uncharacterized protein</fullName>
    </submittedName>
</protein>
<dbReference type="GO" id="GO:0016020">
    <property type="term" value="C:membrane"/>
    <property type="evidence" value="ECO:0007669"/>
    <property type="project" value="UniProtKB-SubCell"/>
</dbReference>
<gene>
    <name evidence="6" type="primary">105311967</name>
</gene>
<keyword evidence="3 5" id="KW-1133">Transmembrane helix</keyword>
<dbReference type="Proteomes" id="UP000007879">
    <property type="component" value="Unassembled WGS sequence"/>
</dbReference>
<comment type="subcellular location">
    <subcellularLocation>
        <location evidence="1">Membrane</location>
        <topology evidence="1">Multi-pass membrane protein</topology>
    </subcellularLocation>
</comment>
<evidence type="ECO:0000313" key="7">
    <source>
        <dbReference type="Proteomes" id="UP000007879"/>
    </source>
</evidence>
<evidence type="ECO:0000256" key="2">
    <source>
        <dbReference type="ARBA" id="ARBA00022692"/>
    </source>
</evidence>
<dbReference type="PANTHER" id="PTHR12489:SF16">
    <property type="entry name" value="LHFPL TETRASPAN SUBFAMILY MEMBER 6 PROTEIN-RELATED"/>
    <property type="match status" value="1"/>
</dbReference>
<proteinExistence type="predicted"/>
<dbReference type="InParanoid" id="A0A1X7VCC5"/>